<feature type="transmembrane region" description="Helical" evidence="10">
    <location>
        <begin position="191"/>
        <end position="212"/>
    </location>
</feature>
<dbReference type="Gene3D" id="1.20.1640.10">
    <property type="entry name" value="Multidrug efflux transporter AcrB transmembrane domain"/>
    <property type="match status" value="1"/>
</dbReference>
<dbReference type="EMBL" id="UOGA01000289">
    <property type="protein sequence ID" value="VAX25046.1"/>
    <property type="molecule type" value="Genomic_DNA"/>
</dbReference>
<feature type="transmembrane region" description="Helical" evidence="10">
    <location>
        <begin position="164"/>
        <end position="185"/>
    </location>
</feature>
<feature type="transmembrane region" description="Helical" evidence="10">
    <location>
        <begin position="267"/>
        <end position="293"/>
    </location>
</feature>
<protein>
    <recommendedName>
        <fullName evidence="2">Protein translocase subunit SecF</fullName>
    </recommendedName>
</protein>
<dbReference type="HAMAP" id="MF_01464_B">
    <property type="entry name" value="SecF_B"/>
    <property type="match status" value="1"/>
</dbReference>
<name>A0A3B1C3I3_9ZZZZ</name>
<evidence type="ECO:0000256" key="3">
    <source>
        <dbReference type="ARBA" id="ARBA00022448"/>
    </source>
</evidence>
<keyword evidence="3" id="KW-0813">Transport</keyword>
<dbReference type="Pfam" id="PF07549">
    <property type="entry name" value="Sec_GG"/>
    <property type="match status" value="1"/>
</dbReference>
<feature type="transmembrane region" description="Helical" evidence="10">
    <location>
        <begin position="20"/>
        <end position="39"/>
    </location>
</feature>
<keyword evidence="9 10" id="KW-0472">Membrane</keyword>
<dbReference type="PRINTS" id="PR01755">
    <property type="entry name" value="SECFTRNLCASE"/>
</dbReference>
<dbReference type="AlphaFoldDB" id="A0A3B1C3I3"/>
<dbReference type="InterPro" id="IPR022646">
    <property type="entry name" value="SecD/SecF_CS"/>
</dbReference>
<keyword evidence="8" id="KW-0811">Translocation</keyword>
<evidence type="ECO:0000256" key="4">
    <source>
        <dbReference type="ARBA" id="ARBA00022475"/>
    </source>
</evidence>
<dbReference type="NCBIfam" id="TIGR00966">
    <property type="entry name" value="transloc_SecF"/>
    <property type="match status" value="1"/>
</dbReference>
<evidence type="ECO:0000256" key="10">
    <source>
        <dbReference type="SAM" id="Phobius"/>
    </source>
</evidence>
<keyword evidence="7 10" id="KW-1133">Transmembrane helix</keyword>
<dbReference type="GO" id="GO:0006886">
    <property type="term" value="P:intracellular protein transport"/>
    <property type="evidence" value="ECO:0007669"/>
    <property type="project" value="InterPro"/>
</dbReference>
<sequence>MRMIESKTNINFLGQRRVCAMISAALIIVAITSLVWHGGPNYGIDFRGGALIQLKFTKAAPLPEVRKVISRLKIGDFSIQEFGAPDEFLIRVQQTSNDKGENTQAQEVEAALREKYGKNFIVERVEMVGPKVGADLREKAFLALFYSLVGILIYITLRFELRFGVAAIVALGHDTMITVGAFSLMDKEFTLTVIAALLTVIGYSLNDTIVIFDRIRENLRLKRGQGLESILNTSINQTLSRTILTSSTTLVVVLSIFILGGEVIHDFAFALLVGIVVGTYSSIYVASPIILLWSEWSKRKIPEKTAPSKRSSKRKSKI</sequence>
<dbReference type="PANTHER" id="PTHR30081">
    <property type="entry name" value="PROTEIN-EXPORT MEMBRANE PROTEIN SEC"/>
    <property type="match status" value="1"/>
</dbReference>
<keyword evidence="5 10" id="KW-0812">Transmembrane</keyword>
<dbReference type="PANTHER" id="PTHR30081:SF8">
    <property type="entry name" value="PROTEIN TRANSLOCASE SUBUNIT SECF"/>
    <property type="match status" value="1"/>
</dbReference>
<dbReference type="GO" id="GO:0005886">
    <property type="term" value="C:plasma membrane"/>
    <property type="evidence" value="ECO:0007669"/>
    <property type="project" value="UniProtKB-SubCell"/>
</dbReference>
<feature type="domain" description="Protein export membrane protein SecD/SecF C-terminal" evidence="11">
    <location>
        <begin position="113"/>
        <end position="295"/>
    </location>
</feature>
<gene>
    <name evidence="12" type="ORF">MNBD_NITROSPINAE04-2480</name>
</gene>
<dbReference type="NCBIfam" id="TIGR00916">
    <property type="entry name" value="2A0604s01"/>
    <property type="match status" value="1"/>
</dbReference>
<dbReference type="SUPFAM" id="SSF82866">
    <property type="entry name" value="Multidrug efflux transporter AcrB transmembrane domain"/>
    <property type="match status" value="1"/>
</dbReference>
<evidence type="ECO:0000256" key="1">
    <source>
        <dbReference type="ARBA" id="ARBA00004651"/>
    </source>
</evidence>
<evidence type="ECO:0000256" key="7">
    <source>
        <dbReference type="ARBA" id="ARBA00022989"/>
    </source>
</evidence>
<dbReference type="GO" id="GO:0015450">
    <property type="term" value="F:protein-transporting ATPase activity"/>
    <property type="evidence" value="ECO:0007669"/>
    <property type="project" value="InterPro"/>
</dbReference>
<dbReference type="InterPro" id="IPR055344">
    <property type="entry name" value="SecD_SecF_C_bact"/>
</dbReference>
<keyword evidence="4" id="KW-1003">Cell membrane</keyword>
<dbReference type="InterPro" id="IPR022645">
    <property type="entry name" value="SecD/SecF_bac"/>
</dbReference>
<comment type="subcellular location">
    <subcellularLocation>
        <location evidence="1">Cell membrane</location>
        <topology evidence="1">Multi-pass membrane protein</topology>
    </subcellularLocation>
</comment>
<dbReference type="Pfam" id="PF02355">
    <property type="entry name" value="SecD_SecF_C"/>
    <property type="match status" value="1"/>
</dbReference>
<keyword evidence="6" id="KW-0653">Protein transport</keyword>
<evidence type="ECO:0000256" key="6">
    <source>
        <dbReference type="ARBA" id="ARBA00022927"/>
    </source>
</evidence>
<evidence type="ECO:0000256" key="9">
    <source>
        <dbReference type="ARBA" id="ARBA00023136"/>
    </source>
</evidence>
<dbReference type="InterPro" id="IPR022813">
    <property type="entry name" value="SecD/SecF_arch_bac"/>
</dbReference>
<accession>A0A3B1C3I3</accession>
<evidence type="ECO:0000313" key="12">
    <source>
        <dbReference type="EMBL" id="VAX25046.1"/>
    </source>
</evidence>
<evidence type="ECO:0000259" key="11">
    <source>
        <dbReference type="Pfam" id="PF02355"/>
    </source>
</evidence>
<evidence type="ECO:0000256" key="8">
    <source>
        <dbReference type="ARBA" id="ARBA00023010"/>
    </source>
</evidence>
<evidence type="ECO:0000256" key="5">
    <source>
        <dbReference type="ARBA" id="ARBA00022692"/>
    </source>
</evidence>
<dbReference type="FunFam" id="1.20.1640.10:FF:000024">
    <property type="entry name" value="Multifunctional fusion protein"/>
    <property type="match status" value="1"/>
</dbReference>
<organism evidence="12">
    <name type="scientific">hydrothermal vent metagenome</name>
    <dbReference type="NCBI Taxonomy" id="652676"/>
    <lineage>
        <taxon>unclassified sequences</taxon>
        <taxon>metagenomes</taxon>
        <taxon>ecological metagenomes</taxon>
    </lineage>
</organism>
<reference evidence="12" key="1">
    <citation type="submission" date="2018-06" db="EMBL/GenBank/DDBJ databases">
        <authorList>
            <person name="Zhirakovskaya E."/>
        </authorList>
    </citation>
    <scope>NUCLEOTIDE SEQUENCE</scope>
</reference>
<evidence type="ECO:0000256" key="2">
    <source>
        <dbReference type="ARBA" id="ARBA00015792"/>
    </source>
</evidence>
<proteinExistence type="inferred from homology"/>
<dbReference type="InterPro" id="IPR005665">
    <property type="entry name" value="SecF_bac"/>
</dbReference>
<dbReference type="InterPro" id="IPR048634">
    <property type="entry name" value="SecD_SecF_C"/>
</dbReference>
<feature type="transmembrane region" description="Helical" evidence="10">
    <location>
        <begin position="140"/>
        <end position="157"/>
    </location>
</feature>
<feature type="transmembrane region" description="Helical" evidence="10">
    <location>
        <begin position="243"/>
        <end position="261"/>
    </location>
</feature>